<evidence type="ECO:0000256" key="1">
    <source>
        <dbReference type="SAM" id="MobiDB-lite"/>
    </source>
</evidence>
<feature type="compositionally biased region" description="Polar residues" evidence="1">
    <location>
        <begin position="1"/>
        <end position="10"/>
    </location>
</feature>
<dbReference type="AlphaFoldDB" id="A0A0M3J6K4"/>
<feature type="domain" description="UBX" evidence="2">
    <location>
        <begin position="76"/>
        <end position="147"/>
    </location>
</feature>
<dbReference type="OrthoDB" id="270602at2759"/>
<keyword evidence="4" id="KW-1185">Reference proteome</keyword>
<proteinExistence type="predicted"/>
<reference evidence="3 4" key="2">
    <citation type="submission" date="2018-11" db="EMBL/GenBank/DDBJ databases">
        <authorList>
            <consortium name="Pathogen Informatics"/>
        </authorList>
    </citation>
    <scope>NUCLEOTIDE SEQUENCE [LARGE SCALE GENOMIC DNA]</scope>
</reference>
<evidence type="ECO:0000259" key="2">
    <source>
        <dbReference type="PROSITE" id="PS50033"/>
    </source>
</evidence>
<dbReference type="Pfam" id="PF00789">
    <property type="entry name" value="UBX"/>
    <property type="match status" value="1"/>
</dbReference>
<evidence type="ECO:0000313" key="4">
    <source>
        <dbReference type="Proteomes" id="UP000267096"/>
    </source>
</evidence>
<dbReference type="Gene3D" id="3.10.20.90">
    <property type="entry name" value="Phosphatidylinositol 3-kinase Catalytic Subunit, Chain A, domain 1"/>
    <property type="match status" value="1"/>
</dbReference>
<evidence type="ECO:0000313" key="5">
    <source>
        <dbReference type="WBParaSite" id="ASIM_0000319101-mRNA-1"/>
    </source>
</evidence>
<accession>A0A0M3J6K4</accession>
<feature type="region of interest" description="Disordered" evidence="1">
    <location>
        <begin position="1"/>
        <end position="38"/>
    </location>
</feature>
<organism evidence="5">
    <name type="scientific">Anisakis simplex</name>
    <name type="common">Herring worm</name>
    <dbReference type="NCBI Taxonomy" id="6269"/>
    <lineage>
        <taxon>Eukaryota</taxon>
        <taxon>Metazoa</taxon>
        <taxon>Ecdysozoa</taxon>
        <taxon>Nematoda</taxon>
        <taxon>Chromadorea</taxon>
        <taxon>Rhabditida</taxon>
        <taxon>Spirurina</taxon>
        <taxon>Ascaridomorpha</taxon>
        <taxon>Ascaridoidea</taxon>
        <taxon>Anisakidae</taxon>
        <taxon>Anisakis</taxon>
        <taxon>Anisakis simplex complex</taxon>
    </lineage>
</organism>
<dbReference type="EMBL" id="UYRR01004435">
    <property type="protein sequence ID" value="VDK21043.1"/>
    <property type="molecule type" value="Genomic_DNA"/>
</dbReference>
<name>A0A0M3J6K4_ANISI</name>
<dbReference type="Proteomes" id="UP000267096">
    <property type="component" value="Unassembled WGS sequence"/>
</dbReference>
<dbReference type="WBParaSite" id="ASIM_0000319101-mRNA-1">
    <property type="protein sequence ID" value="ASIM_0000319101-mRNA-1"/>
    <property type="gene ID" value="ASIM_0000319101"/>
</dbReference>
<protein>
    <submittedName>
        <fullName evidence="5">AT08017p (inferred by orthology to a D. melanogaster protein)</fullName>
    </submittedName>
</protein>
<feature type="compositionally biased region" description="Basic and acidic residues" evidence="1">
    <location>
        <begin position="29"/>
        <end position="38"/>
    </location>
</feature>
<evidence type="ECO:0000313" key="3">
    <source>
        <dbReference type="EMBL" id="VDK21043.1"/>
    </source>
</evidence>
<dbReference type="InterPro" id="IPR001012">
    <property type="entry name" value="UBX_dom"/>
</dbReference>
<gene>
    <name evidence="3" type="ORF">ASIM_LOCUS3036</name>
</gene>
<dbReference type="PROSITE" id="PS50033">
    <property type="entry name" value="UBX"/>
    <property type="match status" value="1"/>
</dbReference>
<reference evidence="5" key="1">
    <citation type="submission" date="2017-02" db="UniProtKB">
        <authorList>
            <consortium name="WormBaseParasite"/>
        </authorList>
    </citation>
    <scope>IDENTIFICATION</scope>
</reference>
<sequence length="150" mass="16957">DVDEGPSSSRNGHRRKRIHLTSNDSDEEEVKKSRKTAEDVPDIDAMVCGVSKATTVDQDEWRSCLGVADGKGRKISLVLRLPDGNRQTVEMEDTTPIRAVFLLIAGLGFSPCEHHLVLSYPKREYSFEDADRSLRELQLNKRELIHVELK</sequence>
<dbReference type="SUPFAM" id="SSF54236">
    <property type="entry name" value="Ubiquitin-like"/>
    <property type="match status" value="1"/>
</dbReference>
<dbReference type="InterPro" id="IPR029071">
    <property type="entry name" value="Ubiquitin-like_domsf"/>
</dbReference>